<dbReference type="Pfam" id="PF00078">
    <property type="entry name" value="RVT_1"/>
    <property type="match status" value="1"/>
</dbReference>
<evidence type="ECO:0000313" key="2">
    <source>
        <dbReference type="EMBL" id="VVA40325.1"/>
    </source>
</evidence>
<dbReference type="Gramene" id="VVA40325">
    <property type="protein sequence ID" value="VVA40325"/>
    <property type="gene ID" value="Prudul26B019861"/>
</dbReference>
<proteinExistence type="predicted"/>
<dbReference type="OMA" id="IMHYLKW"/>
<feature type="non-terminal residue" evidence="2">
    <location>
        <position position="126"/>
    </location>
</feature>
<dbReference type="InParanoid" id="A0A5E4GKB4"/>
<dbReference type="PANTHER" id="PTHR46890:SF48">
    <property type="entry name" value="RNA-DIRECTED DNA POLYMERASE"/>
    <property type="match status" value="1"/>
</dbReference>
<protein>
    <submittedName>
        <fullName evidence="2">PREDICTED: reverse mRNAase</fullName>
    </submittedName>
</protein>
<evidence type="ECO:0000259" key="1">
    <source>
        <dbReference type="Pfam" id="PF00078"/>
    </source>
</evidence>
<dbReference type="EMBL" id="CABIKO010000958">
    <property type="protein sequence ID" value="VVA40325.1"/>
    <property type="molecule type" value="Genomic_DNA"/>
</dbReference>
<feature type="domain" description="Reverse transcriptase" evidence="1">
    <location>
        <begin position="3"/>
        <end position="125"/>
    </location>
</feature>
<dbReference type="InterPro" id="IPR052343">
    <property type="entry name" value="Retrotransposon-Effector_Assoc"/>
</dbReference>
<accession>A0A5E4GKB4</accession>
<dbReference type="AlphaFoldDB" id="A0A5E4GKB4"/>
<evidence type="ECO:0000313" key="3">
    <source>
        <dbReference type="Proteomes" id="UP000327085"/>
    </source>
</evidence>
<gene>
    <name evidence="2" type="ORF">ALMOND_2B019861</name>
</gene>
<feature type="non-terminal residue" evidence="2">
    <location>
        <position position="1"/>
    </location>
</feature>
<organism evidence="2 3">
    <name type="scientific">Prunus dulcis</name>
    <name type="common">Almond</name>
    <name type="synonym">Amygdalus dulcis</name>
    <dbReference type="NCBI Taxonomy" id="3755"/>
    <lineage>
        <taxon>Eukaryota</taxon>
        <taxon>Viridiplantae</taxon>
        <taxon>Streptophyta</taxon>
        <taxon>Embryophyta</taxon>
        <taxon>Tracheophyta</taxon>
        <taxon>Spermatophyta</taxon>
        <taxon>Magnoliopsida</taxon>
        <taxon>eudicotyledons</taxon>
        <taxon>Gunneridae</taxon>
        <taxon>Pentapetalae</taxon>
        <taxon>rosids</taxon>
        <taxon>fabids</taxon>
        <taxon>Rosales</taxon>
        <taxon>Rosaceae</taxon>
        <taxon>Amygdaloideae</taxon>
        <taxon>Amygdaleae</taxon>
        <taxon>Prunus</taxon>
    </lineage>
</organism>
<dbReference type="PANTHER" id="PTHR46890">
    <property type="entry name" value="NON-LTR RETROLELEMENT REVERSE TRANSCRIPTASE-LIKE PROTEIN-RELATED"/>
    <property type="match status" value="1"/>
</dbReference>
<reference evidence="3" key="1">
    <citation type="journal article" date="2020" name="Plant J.">
        <title>Transposons played a major role in the diversification between the closely related almond and peach genomes: results from the almond genome sequence.</title>
        <authorList>
            <person name="Alioto T."/>
            <person name="Alexiou K.G."/>
            <person name="Bardil A."/>
            <person name="Barteri F."/>
            <person name="Castanera R."/>
            <person name="Cruz F."/>
            <person name="Dhingra A."/>
            <person name="Duval H."/>
            <person name="Fernandez I Marti A."/>
            <person name="Frias L."/>
            <person name="Galan B."/>
            <person name="Garcia J.L."/>
            <person name="Howad W."/>
            <person name="Gomez-Garrido J."/>
            <person name="Gut M."/>
            <person name="Julca I."/>
            <person name="Morata J."/>
            <person name="Puigdomenech P."/>
            <person name="Ribeca P."/>
            <person name="Rubio Cabetas M.J."/>
            <person name="Vlasova A."/>
            <person name="Wirthensohn M."/>
            <person name="Garcia-Mas J."/>
            <person name="Gabaldon T."/>
            <person name="Casacuberta J.M."/>
            <person name="Arus P."/>
        </authorList>
    </citation>
    <scope>NUCLEOTIDE SEQUENCE [LARGE SCALE GENOMIC DNA]</scope>
    <source>
        <strain evidence="3">cv. Texas</strain>
    </source>
</reference>
<sequence>VTDFRPISLCTVIYKIIAKAFANRLKFLLPSVISESQSAFVPQHLILDNVMAAFETMHFMKSLKKGQQTKMAIKLDMAKAYDRVEWSFLQAVMLRLGFASEWVKRIMDYLTTVTFSVLWKGNPFGH</sequence>
<dbReference type="InterPro" id="IPR043502">
    <property type="entry name" value="DNA/RNA_pol_sf"/>
</dbReference>
<dbReference type="Proteomes" id="UP000327085">
    <property type="component" value="Chromosome 3"/>
</dbReference>
<dbReference type="SUPFAM" id="SSF56672">
    <property type="entry name" value="DNA/RNA polymerases"/>
    <property type="match status" value="1"/>
</dbReference>
<name>A0A5E4GKB4_PRUDU</name>
<dbReference type="InterPro" id="IPR000477">
    <property type="entry name" value="RT_dom"/>
</dbReference>